<dbReference type="AlphaFoldDB" id="W9QDV3"/>
<keyword evidence="5 7" id="KW-0040">ANK repeat</keyword>
<feature type="domain" description="PGG" evidence="9">
    <location>
        <begin position="308"/>
        <end position="432"/>
    </location>
</feature>
<feature type="transmembrane region" description="Helical" evidence="8">
    <location>
        <begin position="408"/>
        <end position="430"/>
    </location>
</feature>
<accession>W9QDV3</accession>
<feature type="transmembrane region" description="Helical" evidence="8">
    <location>
        <begin position="377"/>
        <end position="396"/>
    </location>
</feature>
<dbReference type="KEGG" id="mnt:21396627"/>
<evidence type="ECO:0000256" key="7">
    <source>
        <dbReference type="PROSITE-ProRule" id="PRU00023"/>
    </source>
</evidence>
<dbReference type="PROSITE" id="PS50297">
    <property type="entry name" value="ANK_REP_REGION"/>
    <property type="match status" value="3"/>
</dbReference>
<dbReference type="eggNOG" id="KOG0504">
    <property type="taxonomic scope" value="Eukaryota"/>
</dbReference>
<dbReference type="Pfam" id="PF12796">
    <property type="entry name" value="Ank_2"/>
    <property type="match status" value="2"/>
</dbReference>
<dbReference type="InterPro" id="IPR026961">
    <property type="entry name" value="PGG_dom"/>
</dbReference>
<keyword evidence="6 8" id="KW-0472">Membrane</keyword>
<keyword evidence="11" id="KW-1185">Reference proteome</keyword>
<evidence type="ECO:0000256" key="6">
    <source>
        <dbReference type="ARBA" id="ARBA00023136"/>
    </source>
</evidence>
<keyword evidence="4 8" id="KW-1133">Transmembrane helix</keyword>
<gene>
    <name evidence="10" type="ORF">L484_013455</name>
</gene>
<dbReference type="STRING" id="981085.W9QDV3"/>
<evidence type="ECO:0000256" key="1">
    <source>
        <dbReference type="ARBA" id="ARBA00004141"/>
    </source>
</evidence>
<keyword evidence="2 8" id="KW-0812">Transmembrane</keyword>
<dbReference type="SUPFAM" id="SSF48403">
    <property type="entry name" value="Ankyrin repeat"/>
    <property type="match status" value="1"/>
</dbReference>
<dbReference type="SMART" id="SM00248">
    <property type="entry name" value="ANK"/>
    <property type="match status" value="6"/>
</dbReference>
<evidence type="ECO:0000313" key="10">
    <source>
        <dbReference type="EMBL" id="EXB29681.1"/>
    </source>
</evidence>
<dbReference type="InterPro" id="IPR036770">
    <property type="entry name" value="Ankyrin_rpt-contain_sf"/>
</dbReference>
<feature type="repeat" description="ANK" evidence="7">
    <location>
        <begin position="80"/>
        <end position="112"/>
    </location>
</feature>
<dbReference type="PROSITE" id="PS50088">
    <property type="entry name" value="ANK_REPEAT"/>
    <property type="match status" value="3"/>
</dbReference>
<comment type="subcellular location">
    <subcellularLocation>
        <location evidence="1">Membrane</location>
        <topology evidence="1">Multi-pass membrane protein</topology>
    </subcellularLocation>
</comment>
<dbReference type="GO" id="GO:0005886">
    <property type="term" value="C:plasma membrane"/>
    <property type="evidence" value="ECO:0007669"/>
    <property type="project" value="TreeGrafter"/>
</dbReference>
<feature type="repeat" description="ANK" evidence="7">
    <location>
        <begin position="117"/>
        <end position="139"/>
    </location>
</feature>
<evidence type="ECO:0000259" key="9">
    <source>
        <dbReference type="Pfam" id="PF13962"/>
    </source>
</evidence>
<dbReference type="OrthoDB" id="1193670at2759"/>
<sequence>MEIRSSEEDDTITRLYEASIEGSVVTLNSLIRKDPLILSKISLTTFTETPLHISTLLGHLHFTKQLIALEPKLTFELDSLKRSPLHLASAKGHTEIVQALLQQNQDPDIMCLAKDECGRIPLHYAAMRGHVDVIELLVSAQQRSIFEVLPDGETVLHLCVQYNHLEALKVLVKSVGYHNADFLNSKEHTGGNTILHLAVMLKKTEIVKYLLSIPGVKAAAENTLNNKELKASDMLEPFPPDFKALQIQRILTNADTGIETREKLRDCDHLKISTPEPTTKPSVIENKLSKWWRKWVKHVKSEGTILTQETHNSLMVVATVIATITFQSAVNPPGGVWDNNRNSTKNPRFRCSESDICIAGTAVFGYADDFRDDYKTFIAYNSASFLASLGVILLLISGVPMGNKFGTWILTVAMCVALTFMALTFLQGLYLVTPDDIIKPVLSIDNVSFYAWSILLGLIGLFHSVRFLCWVLIVKRLRPDKLCLLALAKRFKRQLEIC</sequence>
<evidence type="ECO:0000256" key="5">
    <source>
        <dbReference type="ARBA" id="ARBA00023043"/>
    </source>
</evidence>
<dbReference type="Gene3D" id="1.25.40.20">
    <property type="entry name" value="Ankyrin repeat-containing domain"/>
    <property type="match status" value="1"/>
</dbReference>
<organism evidence="10 11">
    <name type="scientific">Morus notabilis</name>
    <dbReference type="NCBI Taxonomy" id="981085"/>
    <lineage>
        <taxon>Eukaryota</taxon>
        <taxon>Viridiplantae</taxon>
        <taxon>Streptophyta</taxon>
        <taxon>Embryophyta</taxon>
        <taxon>Tracheophyta</taxon>
        <taxon>Spermatophyta</taxon>
        <taxon>Magnoliopsida</taxon>
        <taxon>eudicotyledons</taxon>
        <taxon>Gunneridae</taxon>
        <taxon>Pentapetalae</taxon>
        <taxon>rosids</taxon>
        <taxon>fabids</taxon>
        <taxon>Rosales</taxon>
        <taxon>Moraceae</taxon>
        <taxon>Moreae</taxon>
        <taxon>Morus</taxon>
    </lineage>
</organism>
<evidence type="ECO:0000256" key="3">
    <source>
        <dbReference type="ARBA" id="ARBA00022737"/>
    </source>
</evidence>
<dbReference type="PANTHER" id="PTHR24186:SF37">
    <property type="entry name" value="PGG DOMAIN-CONTAINING PROTEIN"/>
    <property type="match status" value="1"/>
</dbReference>
<evidence type="ECO:0000256" key="8">
    <source>
        <dbReference type="SAM" id="Phobius"/>
    </source>
</evidence>
<reference evidence="11" key="1">
    <citation type="submission" date="2013-01" db="EMBL/GenBank/DDBJ databases">
        <title>Draft Genome Sequence of a Mulberry Tree, Morus notabilis C.K. Schneid.</title>
        <authorList>
            <person name="He N."/>
            <person name="Zhao S."/>
        </authorList>
    </citation>
    <scope>NUCLEOTIDE SEQUENCE</scope>
</reference>
<feature type="repeat" description="ANK" evidence="7">
    <location>
        <begin position="190"/>
        <end position="212"/>
    </location>
</feature>
<name>W9QDV3_9ROSA</name>
<dbReference type="PANTHER" id="PTHR24186">
    <property type="entry name" value="PROTEIN PHOSPHATASE 1 REGULATORY SUBUNIT"/>
    <property type="match status" value="1"/>
</dbReference>
<dbReference type="InterPro" id="IPR002110">
    <property type="entry name" value="Ankyrin_rpt"/>
</dbReference>
<evidence type="ECO:0000256" key="2">
    <source>
        <dbReference type="ARBA" id="ARBA00022692"/>
    </source>
</evidence>
<dbReference type="Pfam" id="PF00023">
    <property type="entry name" value="Ank"/>
    <property type="match status" value="1"/>
</dbReference>
<feature type="transmembrane region" description="Helical" evidence="8">
    <location>
        <begin position="450"/>
        <end position="473"/>
    </location>
</feature>
<evidence type="ECO:0000313" key="11">
    <source>
        <dbReference type="Proteomes" id="UP000030645"/>
    </source>
</evidence>
<proteinExistence type="predicted"/>
<keyword evidence="3" id="KW-0677">Repeat</keyword>
<dbReference type="Pfam" id="PF13962">
    <property type="entry name" value="PGG"/>
    <property type="match status" value="1"/>
</dbReference>
<evidence type="ECO:0000256" key="4">
    <source>
        <dbReference type="ARBA" id="ARBA00022989"/>
    </source>
</evidence>
<dbReference type="Proteomes" id="UP000030645">
    <property type="component" value="Unassembled WGS sequence"/>
</dbReference>
<protein>
    <submittedName>
        <fullName evidence="10">Ankyrin repeat-containing protein</fullName>
    </submittedName>
</protein>
<dbReference type="EMBL" id="KE343446">
    <property type="protein sequence ID" value="EXB29681.1"/>
    <property type="molecule type" value="Genomic_DNA"/>
</dbReference>